<reference evidence="2 3" key="1">
    <citation type="submission" date="2024-06" db="EMBL/GenBank/DDBJ databases">
        <title>The Natural Products Discovery Center: Release of the First 8490 Sequenced Strains for Exploring Actinobacteria Biosynthetic Diversity.</title>
        <authorList>
            <person name="Kalkreuter E."/>
            <person name="Kautsar S.A."/>
            <person name="Yang D."/>
            <person name="Bader C.D."/>
            <person name="Teijaro C.N."/>
            <person name="Fluegel L."/>
            <person name="Davis C.M."/>
            <person name="Simpson J.R."/>
            <person name="Lauterbach L."/>
            <person name="Steele A.D."/>
            <person name="Gui C."/>
            <person name="Meng S."/>
            <person name="Li G."/>
            <person name="Viehrig K."/>
            <person name="Ye F."/>
            <person name="Su P."/>
            <person name="Kiefer A.F."/>
            <person name="Nichols A."/>
            <person name="Cepeda A.J."/>
            <person name="Yan W."/>
            <person name="Fan B."/>
            <person name="Jiang Y."/>
            <person name="Adhikari A."/>
            <person name="Zheng C.-J."/>
            <person name="Schuster L."/>
            <person name="Cowan T.M."/>
            <person name="Smanski M.J."/>
            <person name="Chevrette M.G."/>
            <person name="De Carvalho L.P.S."/>
            <person name="Shen B."/>
        </authorList>
    </citation>
    <scope>NUCLEOTIDE SEQUENCE [LARGE SCALE GENOMIC DNA]</scope>
    <source>
        <strain evidence="2 3">NPDC079179</strain>
    </source>
</reference>
<protein>
    <submittedName>
        <fullName evidence="2">DUF262 domain-containing protein</fullName>
    </submittedName>
</protein>
<organism evidence="2 3">
    <name type="scientific">Kocuria salsicia</name>
    <dbReference type="NCBI Taxonomy" id="664639"/>
    <lineage>
        <taxon>Bacteria</taxon>
        <taxon>Bacillati</taxon>
        <taxon>Actinomycetota</taxon>
        <taxon>Actinomycetes</taxon>
        <taxon>Micrococcales</taxon>
        <taxon>Micrococcaceae</taxon>
        <taxon>Kocuria</taxon>
    </lineage>
</organism>
<feature type="domain" description="GmrSD restriction endonucleases N-terminal" evidence="1">
    <location>
        <begin position="16"/>
        <end position="228"/>
    </location>
</feature>
<dbReference type="RefSeq" id="WP_363785624.1">
    <property type="nucleotide sequence ID" value="NZ_JBFBLL010000009.1"/>
</dbReference>
<name>A0ABV3KEH8_9MICC</name>
<dbReference type="PANTHER" id="PTHR35149">
    <property type="entry name" value="SLL5132 PROTEIN"/>
    <property type="match status" value="1"/>
</dbReference>
<dbReference type="Proteomes" id="UP001553031">
    <property type="component" value="Unassembled WGS sequence"/>
</dbReference>
<comment type="caution">
    <text evidence="2">The sequence shown here is derived from an EMBL/GenBank/DDBJ whole genome shotgun (WGS) entry which is preliminary data.</text>
</comment>
<proteinExistence type="predicted"/>
<gene>
    <name evidence="2" type="ORF">AB0O96_11485</name>
</gene>
<dbReference type="Pfam" id="PF03235">
    <property type="entry name" value="GmrSD_N"/>
    <property type="match status" value="1"/>
</dbReference>
<sequence length="538" mass="60328">MQTPLDASSTTAGGLFSVGRFHVPQFQREYAWGTDEVEEFFRDLSNALMDDTYFLGLVIVTGEGQTKDVVDGQQRLLTLTLLAAALHHEARKYERRALAERLQSTFLKTIDFNTDEELPRVSLSSPEDEATLSQIISTPFNEMPGLASQDLTVSAHLLNAYRVLSTLILEDLKVDAFKRLGTWADFITNKLYFAMFVHPDPASAYRVFEVINTRGKVLTTADLLKSYVLSQTGAAHREEGYQRWQNISNNFSGNDSSSLVQFIRHAVTTVRGHILPRDLYDVLTGRDGTSKSPMSPEELLSLLETHLPLYTQTYDPTLNGPADSDQLAVFSVLNALNVVSVRPILLAMARTPNATDGMRQLLRLVVQRIVVGTLGTGNVERRFGQVAQRISTEKSWEAALESLSDLAPDPKEFRDRVYSRSMNRNLLGVIRSSVLQGTITPEILGYLYLIKPRNSNWSIEDEDRAAYWVSTVGNTFFANESRRPMGSSTWDGFKTELLPKAIPQEWVDRLEHLPEWGVDEIVSVGEDIADAAVGIWYR</sequence>
<evidence type="ECO:0000259" key="1">
    <source>
        <dbReference type="Pfam" id="PF03235"/>
    </source>
</evidence>
<keyword evidence="3" id="KW-1185">Reference proteome</keyword>
<dbReference type="PANTHER" id="PTHR35149:SF2">
    <property type="entry name" value="DUF262 DOMAIN-CONTAINING PROTEIN"/>
    <property type="match status" value="1"/>
</dbReference>
<evidence type="ECO:0000313" key="2">
    <source>
        <dbReference type="EMBL" id="MEV8158804.1"/>
    </source>
</evidence>
<evidence type="ECO:0000313" key="3">
    <source>
        <dbReference type="Proteomes" id="UP001553031"/>
    </source>
</evidence>
<dbReference type="InterPro" id="IPR004919">
    <property type="entry name" value="GmrSD_N"/>
</dbReference>
<dbReference type="EMBL" id="JBFBLL010000009">
    <property type="protein sequence ID" value="MEV8158804.1"/>
    <property type="molecule type" value="Genomic_DNA"/>
</dbReference>
<accession>A0ABV3KEH8</accession>